<evidence type="ECO:0000256" key="6">
    <source>
        <dbReference type="ARBA" id="ARBA00022692"/>
    </source>
</evidence>
<geneLocation type="plasmid" evidence="15">
    <name>pThsubDNT52_1</name>
</geneLocation>
<evidence type="ECO:0000256" key="9">
    <source>
        <dbReference type="ARBA" id="ARBA00023065"/>
    </source>
</evidence>
<protein>
    <submittedName>
        <fullName evidence="15">Cation:proton antiporter</fullName>
    </submittedName>
</protein>
<dbReference type="PANTHER" id="PTHR10110:SF195">
    <property type="entry name" value="NA(+)_H(+) ANTIPORTER NHAS2"/>
    <property type="match status" value="1"/>
</dbReference>
<feature type="transmembrane region" description="Helical" evidence="12">
    <location>
        <begin position="320"/>
        <end position="344"/>
    </location>
</feature>
<evidence type="ECO:0000259" key="13">
    <source>
        <dbReference type="Pfam" id="PF00999"/>
    </source>
</evidence>
<proteinExistence type="inferred from homology"/>
<feature type="transmembrane region" description="Helical" evidence="12">
    <location>
        <begin position="356"/>
        <end position="379"/>
    </location>
</feature>
<comment type="similarity">
    <text evidence="2">Belongs to the monovalent cation:proton antiporter 1 (CPA1) transporter (TC 2.A.36) family.</text>
</comment>
<evidence type="ECO:0000256" key="7">
    <source>
        <dbReference type="ARBA" id="ARBA00022989"/>
    </source>
</evidence>
<dbReference type="RefSeq" id="WP_308134653.1">
    <property type="nucleotide sequence ID" value="NZ_CP133216.1"/>
</dbReference>
<evidence type="ECO:0000256" key="8">
    <source>
        <dbReference type="ARBA" id="ARBA00023053"/>
    </source>
</evidence>
<dbReference type="EMBL" id="JAVFKN010000010">
    <property type="protein sequence ID" value="MDQ5768684.1"/>
    <property type="molecule type" value="Genomic_DNA"/>
</dbReference>
<name>A0AA51MKS5_9GAMM</name>
<feature type="transmembrane region" description="Helical" evidence="12">
    <location>
        <begin position="131"/>
        <end position="154"/>
    </location>
</feature>
<evidence type="ECO:0000256" key="11">
    <source>
        <dbReference type="ARBA" id="ARBA00023201"/>
    </source>
</evidence>
<evidence type="ECO:0000256" key="12">
    <source>
        <dbReference type="SAM" id="Phobius"/>
    </source>
</evidence>
<dbReference type="GO" id="GO:0015386">
    <property type="term" value="F:potassium:proton antiporter activity"/>
    <property type="evidence" value="ECO:0007669"/>
    <property type="project" value="TreeGrafter"/>
</dbReference>
<evidence type="ECO:0000256" key="4">
    <source>
        <dbReference type="ARBA" id="ARBA00022449"/>
    </source>
</evidence>
<keyword evidence="3" id="KW-0813">Transport</keyword>
<dbReference type="InterPro" id="IPR018422">
    <property type="entry name" value="Cation/H_exchanger_CPA1"/>
</dbReference>
<reference evidence="15 16" key="1">
    <citation type="submission" date="2023-08" db="EMBL/GenBank/DDBJ databases">
        <title>New molecular markers tilS and rpoB for phylogenetic and monitoring studies of the genus Thiothrix biodiversity.</title>
        <authorList>
            <person name="Ravin N.V."/>
            <person name="Smolyakov D."/>
            <person name="Markov N.D."/>
            <person name="Beletsky A.V."/>
            <person name="Mardanov A.V."/>
            <person name="Rudenko T.S."/>
            <person name="Grabovich M.Y."/>
        </authorList>
    </citation>
    <scope>NUCLEOTIDE SEQUENCE</scope>
    <source>
        <strain evidence="15">DNT52</strain>
        <strain evidence="14 16">H33</strain>
        <plasmid evidence="15">pThsubDNT52_1</plasmid>
    </source>
</reference>
<feature type="domain" description="Cation/H+ exchanger transmembrane" evidence="13">
    <location>
        <begin position="6"/>
        <end position="377"/>
    </location>
</feature>
<dbReference type="EMBL" id="CP133216">
    <property type="protein sequence ID" value="WML84836.1"/>
    <property type="molecule type" value="Genomic_DNA"/>
</dbReference>
<feature type="transmembrane region" description="Helical" evidence="12">
    <location>
        <begin position="66"/>
        <end position="92"/>
    </location>
</feature>
<keyword evidence="6 12" id="KW-0812">Transmembrane</keyword>
<evidence type="ECO:0000313" key="15">
    <source>
        <dbReference type="EMBL" id="WML84836.1"/>
    </source>
</evidence>
<organism evidence="15">
    <name type="scientific">Thiothrix subterranea</name>
    <dbReference type="NCBI Taxonomy" id="2735563"/>
    <lineage>
        <taxon>Bacteria</taxon>
        <taxon>Pseudomonadati</taxon>
        <taxon>Pseudomonadota</taxon>
        <taxon>Gammaproteobacteria</taxon>
        <taxon>Thiotrichales</taxon>
        <taxon>Thiotrichaceae</taxon>
        <taxon>Thiothrix</taxon>
    </lineage>
</organism>
<dbReference type="GO" id="GO:0015385">
    <property type="term" value="F:sodium:proton antiporter activity"/>
    <property type="evidence" value="ECO:0007669"/>
    <property type="project" value="InterPro"/>
</dbReference>
<feature type="transmembrane region" description="Helical" evidence="12">
    <location>
        <begin position="166"/>
        <end position="194"/>
    </location>
</feature>
<dbReference type="InterPro" id="IPR006153">
    <property type="entry name" value="Cation/H_exchanger_TM"/>
</dbReference>
<feature type="transmembrane region" description="Helical" evidence="12">
    <location>
        <begin position="98"/>
        <end position="119"/>
    </location>
</feature>
<keyword evidence="11" id="KW-0739">Sodium transport</keyword>
<keyword evidence="10 12" id="KW-0472">Membrane</keyword>
<evidence type="ECO:0000256" key="3">
    <source>
        <dbReference type="ARBA" id="ARBA00022448"/>
    </source>
</evidence>
<comment type="subcellular location">
    <subcellularLocation>
        <location evidence="1">Cell membrane</location>
        <topology evidence="1">Multi-pass membrane protein</topology>
    </subcellularLocation>
</comment>
<dbReference type="GO" id="GO:0005886">
    <property type="term" value="C:plasma membrane"/>
    <property type="evidence" value="ECO:0007669"/>
    <property type="project" value="UniProtKB-SubCell"/>
</dbReference>
<dbReference type="Proteomes" id="UP001229862">
    <property type="component" value="Plasmid pThsubDNT52_1"/>
</dbReference>
<keyword evidence="9" id="KW-0406">Ion transport</keyword>
<dbReference type="GO" id="GO:0051453">
    <property type="term" value="P:regulation of intracellular pH"/>
    <property type="evidence" value="ECO:0007669"/>
    <property type="project" value="TreeGrafter"/>
</dbReference>
<evidence type="ECO:0000256" key="2">
    <source>
        <dbReference type="ARBA" id="ARBA00007367"/>
    </source>
</evidence>
<dbReference type="GO" id="GO:0098719">
    <property type="term" value="P:sodium ion import across plasma membrane"/>
    <property type="evidence" value="ECO:0007669"/>
    <property type="project" value="TreeGrafter"/>
</dbReference>
<keyword evidence="8" id="KW-0915">Sodium</keyword>
<sequence>MPLRWIFHPTLLVLMGILLSQGLLAAGVETRIGWAELHALAWYGLLPLIVYEMAFRLDAEGMFRSLGLIVWLSAPLLVLQAALAGSLLYAGLGDALEFPALAAFLTALMLAANSPAAVIRVLEPLRLPVRLLAILKGESLFGSLLVLILVSLLLQLEGQTHQPGFLPGFILFTQLFAGGVITGLGLGLAGIAVLHFSRLPVLRGLLSLIGAYLTFVLAEKVLAVSGIVAVMVAGLILNAYRQRADTPSQRWLDRQWQGTALVAAAFMFLLLGFSVYWPILFDQWQAVLLGVLAVMLARGITIALGLWLDGGASTTAQDAATYRPALLWLGGFKGMISILLVFALPEQVAYSYTVQAVVFGVVLTSLLVQAPLLQLFLWVRRKPTPN</sequence>
<evidence type="ECO:0000256" key="1">
    <source>
        <dbReference type="ARBA" id="ARBA00004651"/>
    </source>
</evidence>
<dbReference type="Proteomes" id="UP001223336">
    <property type="component" value="Unassembled WGS sequence"/>
</dbReference>
<gene>
    <name evidence="14" type="ORF">RCC75_09105</name>
    <name evidence="15" type="ORF">RCG00_00705</name>
</gene>
<keyword evidence="16" id="KW-1185">Reference proteome</keyword>
<dbReference type="Pfam" id="PF00999">
    <property type="entry name" value="Na_H_Exchanger"/>
    <property type="match status" value="1"/>
</dbReference>
<feature type="transmembrane region" description="Helical" evidence="12">
    <location>
        <begin position="223"/>
        <end position="240"/>
    </location>
</feature>
<dbReference type="AlphaFoldDB" id="A0AA51MKS5"/>
<evidence type="ECO:0000256" key="5">
    <source>
        <dbReference type="ARBA" id="ARBA00022475"/>
    </source>
</evidence>
<feature type="transmembrane region" description="Helical" evidence="12">
    <location>
        <begin position="260"/>
        <end position="280"/>
    </location>
</feature>
<evidence type="ECO:0000313" key="14">
    <source>
        <dbReference type="EMBL" id="MDQ5768684.1"/>
    </source>
</evidence>
<keyword evidence="15" id="KW-0614">Plasmid</keyword>
<keyword evidence="5" id="KW-1003">Cell membrane</keyword>
<keyword evidence="7 12" id="KW-1133">Transmembrane helix</keyword>
<evidence type="ECO:0000256" key="10">
    <source>
        <dbReference type="ARBA" id="ARBA00023136"/>
    </source>
</evidence>
<dbReference type="PANTHER" id="PTHR10110">
    <property type="entry name" value="SODIUM/HYDROGEN EXCHANGER"/>
    <property type="match status" value="1"/>
</dbReference>
<keyword evidence="4" id="KW-0050">Antiport</keyword>
<feature type="transmembrane region" description="Helical" evidence="12">
    <location>
        <begin position="201"/>
        <end position="217"/>
    </location>
</feature>
<feature type="transmembrane region" description="Helical" evidence="12">
    <location>
        <begin position="286"/>
        <end position="308"/>
    </location>
</feature>
<feature type="transmembrane region" description="Helical" evidence="12">
    <location>
        <begin position="35"/>
        <end position="54"/>
    </location>
</feature>
<evidence type="ECO:0000313" key="16">
    <source>
        <dbReference type="Proteomes" id="UP001223336"/>
    </source>
</evidence>
<accession>A0AA51MKS5</accession>